<evidence type="ECO:0000313" key="8">
    <source>
        <dbReference type="EMBL" id="KAF2752664.1"/>
    </source>
</evidence>
<dbReference type="EC" id="1.16.1.9" evidence="2"/>
<comment type="catalytic activity">
    <reaction evidence="5">
        <text>2 a Fe(II)-siderophore + NADP(+) + H(+) = 2 a Fe(III)-siderophore + NADPH</text>
        <dbReference type="Rhea" id="RHEA:28795"/>
        <dbReference type="Rhea" id="RHEA-COMP:11342"/>
        <dbReference type="Rhea" id="RHEA-COMP:11344"/>
        <dbReference type="ChEBI" id="CHEBI:15378"/>
        <dbReference type="ChEBI" id="CHEBI:29033"/>
        <dbReference type="ChEBI" id="CHEBI:29034"/>
        <dbReference type="ChEBI" id="CHEBI:57783"/>
        <dbReference type="ChEBI" id="CHEBI:58349"/>
        <dbReference type="EC" id="1.16.1.9"/>
    </reaction>
</comment>
<dbReference type="PANTHER" id="PTHR32361">
    <property type="entry name" value="FERRIC/CUPRIC REDUCTASE TRANSMEMBRANE COMPONENT"/>
    <property type="match status" value="1"/>
</dbReference>
<evidence type="ECO:0000259" key="7">
    <source>
        <dbReference type="PROSITE" id="PS51384"/>
    </source>
</evidence>
<protein>
    <recommendedName>
        <fullName evidence="2">ferric-chelate reductase (NADPH)</fullName>
        <ecNumber evidence="2">1.16.1.9</ecNumber>
    </recommendedName>
</protein>
<evidence type="ECO:0000313" key="9">
    <source>
        <dbReference type="Proteomes" id="UP000799437"/>
    </source>
</evidence>
<gene>
    <name evidence="8" type="ORF">EJ05DRAFT_505837</name>
</gene>
<keyword evidence="3" id="KW-0813">Transport</keyword>
<dbReference type="GO" id="GO:0015677">
    <property type="term" value="P:copper ion import"/>
    <property type="evidence" value="ECO:0007669"/>
    <property type="project" value="TreeGrafter"/>
</dbReference>
<dbReference type="GO" id="GO:0006826">
    <property type="term" value="P:iron ion transport"/>
    <property type="evidence" value="ECO:0007669"/>
    <property type="project" value="TreeGrafter"/>
</dbReference>
<dbReference type="GeneID" id="54488796"/>
<dbReference type="PROSITE" id="PS51384">
    <property type="entry name" value="FAD_FR"/>
    <property type="match status" value="1"/>
</dbReference>
<reference evidence="8" key="1">
    <citation type="journal article" date="2020" name="Stud. Mycol.">
        <title>101 Dothideomycetes genomes: a test case for predicting lifestyles and emergence of pathogens.</title>
        <authorList>
            <person name="Haridas S."/>
            <person name="Albert R."/>
            <person name="Binder M."/>
            <person name="Bloem J."/>
            <person name="Labutti K."/>
            <person name="Salamov A."/>
            <person name="Andreopoulos B."/>
            <person name="Baker S."/>
            <person name="Barry K."/>
            <person name="Bills G."/>
            <person name="Bluhm B."/>
            <person name="Cannon C."/>
            <person name="Castanera R."/>
            <person name="Culley D."/>
            <person name="Daum C."/>
            <person name="Ezra D."/>
            <person name="Gonzalez J."/>
            <person name="Henrissat B."/>
            <person name="Kuo A."/>
            <person name="Liang C."/>
            <person name="Lipzen A."/>
            <person name="Lutzoni F."/>
            <person name="Magnuson J."/>
            <person name="Mondo S."/>
            <person name="Nolan M."/>
            <person name="Ohm R."/>
            <person name="Pangilinan J."/>
            <person name="Park H.-J."/>
            <person name="Ramirez L."/>
            <person name="Alfaro M."/>
            <person name="Sun H."/>
            <person name="Tritt A."/>
            <person name="Yoshinaga Y."/>
            <person name="Zwiers L.-H."/>
            <person name="Turgeon B."/>
            <person name="Goodwin S."/>
            <person name="Spatafora J."/>
            <person name="Crous P."/>
            <person name="Grigoriev I."/>
        </authorList>
    </citation>
    <scope>NUCLEOTIDE SEQUENCE</scope>
    <source>
        <strain evidence="8">CBS 121739</strain>
    </source>
</reference>
<proteinExistence type="predicted"/>
<dbReference type="GO" id="GO:0006879">
    <property type="term" value="P:intracellular iron ion homeostasis"/>
    <property type="evidence" value="ECO:0007669"/>
    <property type="project" value="TreeGrafter"/>
</dbReference>
<keyword evidence="4" id="KW-1003">Cell membrane</keyword>
<evidence type="ECO:0000256" key="1">
    <source>
        <dbReference type="ARBA" id="ARBA00004651"/>
    </source>
</evidence>
<dbReference type="GO" id="GO:0005886">
    <property type="term" value="C:plasma membrane"/>
    <property type="evidence" value="ECO:0007669"/>
    <property type="project" value="UniProtKB-SubCell"/>
</dbReference>
<dbReference type="SUPFAM" id="SSF63380">
    <property type="entry name" value="Riboflavin synthase domain-like"/>
    <property type="match status" value="1"/>
</dbReference>
<name>A0A6A6VSC7_9PEZI</name>
<dbReference type="AlphaFoldDB" id="A0A6A6VSC7"/>
<dbReference type="OrthoDB" id="4494341at2759"/>
<keyword evidence="6" id="KW-0472">Membrane</keyword>
<organism evidence="8 9">
    <name type="scientific">Pseudovirgaria hyperparasitica</name>
    <dbReference type="NCBI Taxonomy" id="470096"/>
    <lineage>
        <taxon>Eukaryota</taxon>
        <taxon>Fungi</taxon>
        <taxon>Dikarya</taxon>
        <taxon>Ascomycota</taxon>
        <taxon>Pezizomycotina</taxon>
        <taxon>Dothideomycetes</taxon>
        <taxon>Dothideomycetes incertae sedis</taxon>
        <taxon>Acrospermales</taxon>
        <taxon>Acrospermaceae</taxon>
        <taxon>Pseudovirgaria</taxon>
    </lineage>
</organism>
<dbReference type="EMBL" id="ML996600">
    <property type="protein sequence ID" value="KAF2752664.1"/>
    <property type="molecule type" value="Genomic_DNA"/>
</dbReference>
<dbReference type="RefSeq" id="XP_033595115.1">
    <property type="nucleotide sequence ID" value="XM_033747742.1"/>
</dbReference>
<evidence type="ECO:0000256" key="2">
    <source>
        <dbReference type="ARBA" id="ARBA00012668"/>
    </source>
</evidence>
<feature type="transmembrane region" description="Helical" evidence="6">
    <location>
        <begin position="101"/>
        <end position="123"/>
    </location>
</feature>
<dbReference type="CDD" id="cd06186">
    <property type="entry name" value="NOX_Duox_like_FAD_NADP"/>
    <property type="match status" value="1"/>
</dbReference>
<dbReference type="Gene3D" id="2.40.30.10">
    <property type="entry name" value="Translation factors"/>
    <property type="match status" value="1"/>
</dbReference>
<dbReference type="InterPro" id="IPR039261">
    <property type="entry name" value="FNR_nucleotide-bd"/>
</dbReference>
<dbReference type="Gene3D" id="3.40.50.80">
    <property type="entry name" value="Nucleotide-binding domain of ferredoxin-NADP reductase (FNR) module"/>
    <property type="match status" value="1"/>
</dbReference>
<dbReference type="Pfam" id="PF08022">
    <property type="entry name" value="FAD_binding_8"/>
    <property type="match status" value="1"/>
</dbReference>
<evidence type="ECO:0000256" key="4">
    <source>
        <dbReference type="ARBA" id="ARBA00022475"/>
    </source>
</evidence>
<dbReference type="PANTHER" id="PTHR32361:SF9">
    <property type="entry name" value="FERRIC REDUCTASE TRANSMEMBRANE COMPONENT 3-RELATED"/>
    <property type="match status" value="1"/>
</dbReference>
<dbReference type="SUPFAM" id="SSF52343">
    <property type="entry name" value="Ferredoxin reductase-like, C-terminal NADP-linked domain"/>
    <property type="match status" value="1"/>
</dbReference>
<dbReference type="InterPro" id="IPR051410">
    <property type="entry name" value="Ferric/Cupric_Reductase"/>
</dbReference>
<dbReference type="GO" id="GO:0052851">
    <property type="term" value="F:ferric-chelate reductase (NADPH) activity"/>
    <property type="evidence" value="ECO:0007669"/>
    <property type="project" value="UniProtKB-EC"/>
</dbReference>
<dbReference type="Proteomes" id="UP000799437">
    <property type="component" value="Unassembled WGS sequence"/>
</dbReference>
<dbReference type="InterPro" id="IPR017927">
    <property type="entry name" value="FAD-bd_FR_type"/>
</dbReference>
<comment type="subcellular location">
    <subcellularLocation>
        <location evidence="1">Cell membrane</location>
        <topology evidence="1">Multi-pass membrane protein</topology>
    </subcellularLocation>
</comment>
<evidence type="ECO:0000256" key="5">
    <source>
        <dbReference type="ARBA" id="ARBA00048483"/>
    </source>
</evidence>
<dbReference type="InterPro" id="IPR013112">
    <property type="entry name" value="FAD-bd_8"/>
</dbReference>
<evidence type="ECO:0000256" key="3">
    <source>
        <dbReference type="ARBA" id="ARBA00022448"/>
    </source>
</evidence>
<feature type="domain" description="FAD-binding FR-type" evidence="7">
    <location>
        <begin position="1"/>
        <end position="95"/>
    </location>
</feature>
<keyword evidence="6" id="KW-1133">Transmembrane helix</keyword>
<keyword evidence="6" id="KW-0812">Transmembrane</keyword>
<keyword evidence="9" id="KW-1185">Reference proteome</keyword>
<accession>A0A6A6VSC7</accession>
<dbReference type="InterPro" id="IPR017938">
    <property type="entry name" value="Riboflavin_synthase-like_b-brl"/>
</dbReference>
<sequence length="236" mass="26779">MLHVRNSTAVFKVFISPKKIWQVAPGQYVYISMPGIARHRFGFLQSHPYLIAWQLPNKDLILLVSRQSGFSNDLITSTPQSTLVLDGPYGSPYNLGHYDKVIFFAQGIGIAAHLLTIKSLLYANNQLTARIRRLILIWFLEDKDLDEKEKRHIFNICLYAPYEAEGDVQEGRRGLYVMHEKLDFSRTIIGEEHAEAGSMAISVCGSVSRTLFEKWSSKAEMKYISQTLGSTLLIPI</sequence>
<evidence type="ECO:0000256" key="6">
    <source>
        <dbReference type="SAM" id="Phobius"/>
    </source>
</evidence>